<dbReference type="EMBL" id="OV696702">
    <property type="protein sequence ID" value="CAH1249817.1"/>
    <property type="molecule type" value="Genomic_DNA"/>
</dbReference>
<dbReference type="InterPro" id="IPR036770">
    <property type="entry name" value="Ankyrin_rpt-contain_sf"/>
</dbReference>
<dbReference type="CDD" id="cd00084">
    <property type="entry name" value="HMG-box_SF"/>
    <property type="match status" value="1"/>
</dbReference>
<feature type="repeat" description="ANK" evidence="3">
    <location>
        <begin position="25"/>
        <end position="57"/>
    </location>
</feature>
<sequence>MEGDTDRVKRLLAEGVNPNAAGRLSQWTPLHIAAENGHLETVSALMTAGADVNARFELQWTPLHKAAENGHLETASALLTAGADVNARDIRQRTPLHIAAYNGHLETASALLTAGADVNARGNKQWTPLHFAAQDGHRETASALLTAGADVNALAELQRTPLHVGAQNGHHETVSALLTAGADVNARDNKQITPLHRAAQNGHHETVSVLLTAGADVNARDNLQLTPLNLAAGNGYPETVSALLAAGTDVNARDEETNTSLNLTGKNDRHETASILLTVGADIHLAAGDNREHTPHNEASQNGHVELPLQLLQGRAGTGVRNESYAVAEDMAVHSDHAINDDDSHNGDEEEDSTDKAYRQQKEYDPILVRFYEDRGMTVAKKNCPLMQEAARKSGKTLAQVKNFIGNYRKSKGGSKRRPPADDVVVKKMRITGYHEYYSQQLPRKRGNQGFSLAGANKEIGESWKSLTEEEKDPYNKAAEERRERVTKVQTWPEVSRKLKQLQKLSEELEDLGVETLGVSLYKGEVRSFGSQMGKDLVADEEVGGFIGNQLKSAELKRKAVQCLNRNKRQKNTESATESPSVAGTSMDSTNSTRQKRAKVKGARANQRQHSRPTVTSLSLSSTQG</sequence>
<dbReference type="PRINTS" id="PR01415">
    <property type="entry name" value="ANKYRIN"/>
</dbReference>
<reference evidence="7" key="1">
    <citation type="submission" date="2022-01" db="EMBL/GenBank/DDBJ databases">
        <authorList>
            <person name="Braso-Vives M."/>
        </authorList>
    </citation>
    <scope>NUCLEOTIDE SEQUENCE</scope>
</reference>
<name>A0A8K0EI84_BRALA</name>
<feature type="region of interest" description="Disordered" evidence="5">
    <location>
        <begin position="337"/>
        <end position="360"/>
    </location>
</feature>
<organism evidence="7 8">
    <name type="scientific">Branchiostoma lanceolatum</name>
    <name type="common">Common lancelet</name>
    <name type="synonym">Amphioxus lanceolatum</name>
    <dbReference type="NCBI Taxonomy" id="7740"/>
    <lineage>
        <taxon>Eukaryota</taxon>
        <taxon>Metazoa</taxon>
        <taxon>Chordata</taxon>
        <taxon>Cephalochordata</taxon>
        <taxon>Leptocardii</taxon>
        <taxon>Amphioxiformes</taxon>
        <taxon>Branchiostomatidae</taxon>
        <taxon>Branchiostoma</taxon>
    </lineage>
</organism>
<evidence type="ECO:0000256" key="4">
    <source>
        <dbReference type="PROSITE-ProRule" id="PRU00267"/>
    </source>
</evidence>
<feature type="repeat" description="ANK" evidence="3">
    <location>
        <begin position="91"/>
        <end position="123"/>
    </location>
</feature>
<dbReference type="Pfam" id="PF09011">
    <property type="entry name" value="HMG_box_2"/>
    <property type="match status" value="1"/>
</dbReference>
<feature type="DNA-binding region" description="HMG box" evidence="4">
    <location>
        <begin position="415"/>
        <end position="485"/>
    </location>
</feature>
<feature type="repeat" description="ANK" evidence="3">
    <location>
        <begin position="190"/>
        <end position="222"/>
    </location>
</feature>
<keyword evidence="4" id="KW-0539">Nucleus</keyword>
<dbReference type="PROSITE" id="PS50088">
    <property type="entry name" value="ANK_REPEAT"/>
    <property type="match status" value="7"/>
</dbReference>
<feature type="repeat" description="ANK" evidence="3">
    <location>
        <begin position="223"/>
        <end position="255"/>
    </location>
</feature>
<gene>
    <name evidence="7" type="primary">ANK1</name>
    <name evidence="7" type="ORF">BLAG_LOCUS10794</name>
</gene>
<dbReference type="InterPro" id="IPR009071">
    <property type="entry name" value="HMG_box_dom"/>
</dbReference>
<dbReference type="AlphaFoldDB" id="A0A8K0EI84"/>
<accession>A0A8K0EI84</accession>
<dbReference type="InterPro" id="IPR036910">
    <property type="entry name" value="HMG_box_dom_sf"/>
</dbReference>
<dbReference type="Gene3D" id="1.10.30.10">
    <property type="entry name" value="High mobility group box domain"/>
    <property type="match status" value="1"/>
</dbReference>
<dbReference type="SUPFAM" id="SSF48403">
    <property type="entry name" value="Ankyrin repeat"/>
    <property type="match status" value="1"/>
</dbReference>
<keyword evidence="8" id="KW-1185">Reference proteome</keyword>
<dbReference type="InterPro" id="IPR050776">
    <property type="entry name" value="Ank_Repeat/CDKN_Inhibitor"/>
</dbReference>
<feature type="compositionally biased region" description="Polar residues" evidence="5">
    <location>
        <begin position="573"/>
        <end position="593"/>
    </location>
</feature>
<dbReference type="PANTHER" id="PTHR24201">
    <property type="entry name" value="ANK_REP_REGION DOMAIN-CONTAINING PROTEIN"/>
    <property type="match status" value="1"/>
</dbReference>
<dbReference type="Pfam" id="PF12796">
    <property type="entry name" value="Ank_2"/>
    <property type="match status" value="4"/>
</dbReference>
<dbReference type="Gene3D" id="1.25.40.20">
    <property type="entry name" value="Ankyrin repeat-containing domain"/>
    <property type="match status" value="4"/>
</dbReference>
<evidence type="ECO:0000256" key="1">
    <source>
        <dbReference type="ARBA" id="ARBA00022737"/>
    </source>
</evidence>
<evidence type="ECO:0000259" key="6">
    <source>
        <dbReference type="PROSITE" id="PS50118"/>
    </source>
</evidence>
<dbReference type="PROSITE" id="PS50297">
    <property type="entry name" value="ANK_REP_REGION"/>
    <property type="match status" value="7"/>
</dbReference>
<keyword evidence="4" id="KW-0238">DNA-binding</keyword>
<feature type="compositionally biased region" description="Polar residues" evidence="5">
    <location>
        <begin position="612"/>
        <end position="625"/>
    </location>
</feature>
<dbReference type="SUPFAM" id="SSF47095">
    <property type="entry name" value="HMG-box"/>
    <property type="match status" value="1"/>
</dbReference>
<dbReference type="PROSITE" id="PS50118">
    <property type="entry name" value="HMG_BOX_2"/>
    <property type="match status" value="1"/>
</dbReference>
<dbReference type="GO" id="GO:0005634">
    <property type="term" value="C:nucleus"/>
    <property type="evidence" value="ECO:0007669"/>
    <property type="project" value="UniProtKB-UniRule"/>
</dbReference>
<evidence type="ECO:0000256" key="3">
    <source>
        <dbReference type="PROSITE-ProRule" id="PRU00023"/>
    </source>
</evidence>
<feature type="region of interest" description="Disordered" evidence="5">
    <location>
        <begin position="565"/>
        <end position="625"/>
    </location>
</feature>
<keyword evidence="2 3" id="KW-0040">ANK repeat</keyword>
<feature type="compositionally biased region" description="Basic and acidic residues" evidence="5">
    <location>
        <begin position="337"/>
        <end position="347"/>
    </location>
</feature>
<dbReference type="GO" id="GO:0003677">
    <property type="term" value="F:DNA binding"/>
    <property type="evidence" value="ECO:0007669"/>
    <property type="project" value="UniProtKB-UniRule"/>
</dbReference>
<evidence type="ECO:0000256" key="5">
    <source>
        <dbReference type="SAM" id="MobiDB-lite"/>
    </source>
</evidence>
<evidence type="ECO:0000313" key="7">
    <source>
        <dbReference type="EMBL" id="CAH1249817.1"/>
    </source>
</evidence>
<dbReference type="InterPro" id="IPR002110">
    <property type="entry name" value="Ankyrin_rpt"/>
</dbReference>
<evidence type="ECO:0000313" key="8">
    <source>
        <dbReference type="Proteomes" id="UP000838412"/>
    </source>
</evidence>
<feature type="compositionally biased region" description="Basic residues" evidence="5">
    <location>
        <begin position="594"/>
        <end position="611"/>
    </location>
</feature>
<protein>
    <submittedName>
        <fullName evidence="7">ANK1 protein</fullName>
    </submittedName>
</protein>
<keyword evidence="1" id="KW-0677">Repeat</keyword>
<feature type="repeat" description="ANK" evidence="3">
    <location>
        <begin position="157"/>
        <end position="189"/>
    </location>
</feature>
<feature type="repeat" description="ANK" evidence="3">
    <location>
        <begin position="124"/>
        <end position="156"/>
    </location>
</feature>
<dbReference type="PANTHER" id="PTHR24201:SF16">
    <property type="entry name" value="ANKYRIN-1-LIKE-RELATED"/>
    <property type="match status" value="1"/>
</dbReference>
<proteinExistence type="predicted"/>
<dbReference type="SMART" id="SM00248">
    <property type="entry name" value="ANK"/>
    <property type="match status" value="8"/>
</dbReference>
<evidence type="ECO:0000256" key="2">
    <source>
        <dbReference type="ARBA" id="ARBA00023043"/>
    </source>
</evidence>
<dbReference type="OrthoDB" id="194358at2759"/>
<feature type="domain" description="HMG box" evidence="6">
    <location>
        <begin position="415"/>
        <end position="485"/>
    </location>
</feature>
<feature type="repeat" description="ANK" evidence="3">
    <location>
        <begin position="58"/>
        <end position="90"/>
    </location>
</feature>
<dbReference type="Proteomes" id="UP000838412">
    <property type="component" value="Chromosome 17"/>
</dbReference>